<name>A0ABU3PWS7_9ACTN</name>
<evidence type="ECO:0000256" key="1">
    <source>
        <dbReference type="ARBA" id="ARBA00010702"/>
    </source>
</evidence>
<evidence type="ECO:0000256" key="2">
    <source>
        <dbReference type="ARBA" id="ARBA00022801"/>
    </source>
</evidence>
<dbReference type="SUPFAM" id="SSF101478">
    <property type="entry name" value="ADP-ribosylglycohydrolase"/>
    <property type="match status" value="1"/>
</dbReference>
<dbReference type="Gene3D" id="3.90.190.10">
    <property type="entry name" value="Protein tyrosine phosphatase superfamily"/>
    <property type="match status" value="1"/>
</dbReference>
<dbReference type="PANTHER" id="PTHR16222:SF24">
    <property type="entry name" value="ADP-RIBOSYLHYDROLASE ARH3"/>
    <property type="match status" value="1"/>
</dbReference>
<dbReference type="InterPro" id="IPR036705">
    <property type="entry name" value="Ribosyl_crysJ1_sf"/>
</dbReference>
<dbReference type="EMBL" id="JAVYII010000004">
    <property type="protein sequence ID" value="MDT9593693.1"/>
    <property type="molecule type" value="Genomic_DNA"/>
</dbReference>
<dbReference type="InterPro" id="IPR005502">
    <property type="entry name" value="Ribosyl_crysJ1"/>
</dbReference>
<organism evidence="3 4">
    <name type="scientific">Nocardioides imazamoxiresistens</name>
    <dbReference type="NCBI Taxonomy" id="3231893"/>
    <lineage>
        <taxon>Bacteria</taxon>
        <taxon>Bacillati</taxon>
        <taxon>Actinomycetota</taxon>
        <taxon>Actinomycetes</taxon>
        <taxon>Propionibacteriales</taxon>
        <taxon>Nocardioidaceae</taxon>
        <taxon>Nocardioides</taxon>
    </lineage>
</organism>
<sequence>MQLTTAQTDRAVGVLLASAAGDALGAGYEFGSATPPVDGSPQMIGGGLGGFAPGEWTDDTAQAFAIAEVAATGADLRSPAALDAIAQRFADWFAEGPADVGIQTAQVLGAAGAVTTAARMRAAADAVHERSGRSAGNGSLMRTAPVALAHLDDPAALVEAAVAVSALTHHDPLAGEAAALWCLLVRHAVLTGTFVGARGELRHLPPVAAERWSAWLDEAEREQPGTFTTNGWAVGALQAAWSAIHHTPVPAHAPERLELPCLHLQHALETAVRIGHDTDTVAAIAGALLGARWGASAVPWRWRRLLHGWPGPTTAGPSDARRLVELATLTVRRGVADATGWPLVEEVTYAQRAAARATAYPFDPDVLLGTHATRGHGASAVVAACRVGRSQPSAAGAEVVVESRLVDHDDPAENPHLHFALLDAADAVRGLRAEGHRVLLHCVAAQQRTPSIALALARLEGVDADLARDAVRSALPDARARGALWDAAAELGPAPGSTRVAS</sequence>
<dbReference type="RefSeq" id="WP_315733184.1">
    <property type="nucleotide sequence ID" value="NZ_JAVYII010000004.1"/>
</dbReference>
<dbReference type="InterPro" id="IPR050792">
    <property type="entry name" value="ADP-ribosylglycohydrolase"/>
</dbReference>
<keyword evidence="4" id="KW-1185">Reference proteome</keyword>
<evidence type="ECO:0000313" key="3">
    <source>
        <dbReference type="EMBL" id="MDT9593693.1"/>
    </source>
</evidence>
<dbReference type="SUPFAM" id="SSF52799">
    <property type="entry name" value="(Phosphotyrosine protein) phosphatases II"/>
    <property type="match status" value="1"/>
</dbReference>
<evidence type="ECO:0000313" key="4">
    <source>
        <dbReference type="Proteomes" id="UP001268542"/>
    </source>
</evidence>
<dbReference type="InterPro" id="IPR029021">
    <property type="entry name" value="Prot-tyrosine_phosphatase-like"/>
</dbReference>
<keyword evidence="2" id="KW-0378">Hydrolase</keyword>
<reference evidence="3 4" key="1">
    <citation type="submission" date="2023-08" db="EMBL/GenBank/DDBJ databases">
        <title>Nocardioides seae sp. nov., a bacterium isolated from a soil.</title>
        <authorList>
            <person name="Wang X."/>
        </authorList>
    </citation>
    <scope>NUCLEOTIDE SEQUENCE [LARGE SCALE GENOMIC DNA]</scope>
    <source>
        <strain evidence="3 4">YZH12</strain>
    </source>
</reference>
<dbReference type="Proteomes" id="UP001268542">
    <property type="component" value="Unassembled WGS sequence"/>
</dbReference>
<proteinExistence type="inferred from homology"/>
<accession>A0ABU3PWS7</accession>
<gene>
    <name evidence="3" type="ORF">RDV89_11485</name>
</gene>
<dbReference type="Pfam" id="PF03747">
    <property type="entry name" value="ADP_ribosyl_GH"/>
    <property type="match status" value="1"/>
</dbReference>
<comment type="similarity">
    <text evidence="1">Belongs to the ADP-ribosylglycohydrolase family.</text>
</comment>
<protein>
    <submittedName>
        <fullName evidence="3">ADP-ribosylglycohydrolase family protein</fullName>
    </submittedName>
</protein>
<dbReference type="Gene3D" id="1.10.4080.10">
    <property type="entry name" value="ADP-ribosylation/Crystallin J1"/>
    <property type="match status" value="1"/>
</dbReference>
<comment type="caution">
    <text evidence="3">The sequence shown here is derived from an EMBL/GenBank/DDBJ whole genome shotgun (WGS) entry which is preliminary data.</text>
</comment>
<dbReference type="PANTHER" id="PTHR16222">
    <property type="entry name" value="ADP-RIBOSYLGLYCOHYDROLASE"/>
    <property type="match status" value="1"/>
</dbReference>